<proteinExistence type="predicted"/>
<organism evidence="3 4">
    <name type="scientific">Pleurotus eryngii</name>
    <name type="common">Boletus of the steppes</name>
    <dbReference type="NCBI Taxonomy" id="5323"/>
    <lineage>
        <taxon>Eukaryota</taxon>
        <taxon>Fungi</taxon>
        <taxon>Dikarya</taxon>
        <taxon>Basidiomycota</taxon>
        <taxon>Agaricomycotina</taxon>
        <taxon>Agaricomycetes</taxon>
        <taxon>Agaricomycetidae</taxon>
        <taxon>Agaricales</taxon>
        <taxon>Pleurotineae</taxon>
        <taxon>Pleurotaceae</taxon>
        <taxon>Pleurotus</taxon>
    </lineage>
</organism>
<feature type="chain" id="PRO_5040211089" evidence="2">
    <location>
        <begin position="17"/>
        <end position="363"/>
    </location>
</feature>
<comment type="caution">
    <text evidence="3">The sequence shown here is derived from an EMBL/GenBank/DDBJ whole genome shotgun (WGS) entry which is preliminary data.</text>
</comment>
<dbReference type="EMBL" id="MU154555">
    <property type="protein sequence ID" value="KAF9496080.1"/>
    <property type="molecule type" value="Genomic_DNA"/>
</dbReference>
<dbReference type="Proteomes" id="UP000807025">
    <property type="component" value="Unassembled WGS sequence"/>
</dbReference>
<evidence type="ECO:0000256" key="1">
    <source>
        <dbReference type="SAM" id="MobiDB-lite"/>
    </source>
</evidence>
<gene>
    <name evidence="3" type="ORF">BDN71DRAFT_1430408</name>
</gene>
<feature type="compositionally biased region" description="Gly residues" evidence="1">
    <location>
        <begin position="173"/>
        <end position="184"/>
    </location>
</feature>
<evidence type="ECO:0000256" key="2">
    <source>
        <dbReference type="SAM" id="SignalP"/>
    </source>
</evidence>
<evidence type="ECO:0000313" key="4">
    <source>
        <dbReference type="Proteomes" id="UP000807025"/>
    </source>
</evidence>
<reference evidence="3" key="1">
    <citation type="submission" date="2020-11" db="EMBL/GenBank/DDBJ databases">
        <authorList>
            <consortium name="DOE Joint Genome Institute"/>
            <person name="Ahrendt S."/>
            <person name="Riley R."/>
            <person name="Andreopoulos W."/>
            <person name="Labutti K."/>
            <person name="Pangilinan J."/>
            <person name="Ruiz-Duenas F.J."/>
            <person name="Barrasa J.M."/>
            <person name="Sanchez-Garcia M."/>
            <person name="Camarero S."/>
            <person name="Miyauchi S."/>
            <person name="Serrano A."/>
            <person name="Linde D."/>
            <person name="Babiker R."/>
            <person name="Drula E."/>
            <person name="Ayuso-Fernandez I."/>
            <person name="Pacheco R."/>
            <person name="Padilla G."/>
            <person name="Ferreira P."/>
            <person name="Barriuso J."/>
            <person name="Kellner H."/>
            <person name="Castanera R."/>
            <person name="Alfaro M."/>
            <person name="Ramirez L."/>
            <person name="Pisabarro A.G."/>
            <person name="Kuo A."/>
            <person name="Tritt A."/>
            <person name="Lipzen A."/>
            <person name="He G."/>
            <person name="Yan M."/>
            <person name="Ng V."/>
            <person name="Cullen D."/>
            <person name="Martin F."/>
            <person name="Rosso M.-N."/>
            <person name="Henrissat B."/>
            <person name="Hibbett D."/>
            <person name="Martinez A.T."/>
            <person name="Grigoriev I.V."/>
        </authorList>
    </citation>
    <scope>NUCLEOTIDE SEQUENCE</scope>
    <source>
        <strain evidence="3">ATCC 90797</strain>
    </source>
</reference>
<accession>A0A9P6A0M5</accession>
<sequence length="363" mass="38613">MAIIIVGFFLNALIEPLGNYRGVGVEEAEYGTMVVEEMPDWVLSRQGVNILVKRASKEVIGDVLKQLSGLQDWLGSLYAVLKKEASVKKFPGRELNLKGGLNRGGNEPIVSGIAAKIQEAVLMDMGAGRPEFSISVVPERMMRGGFYGVKRCELHQLDCSMNDSPGRNTLGGRINGNTGGGVGPSTGARGQESGIVEFDISVTSVTSSELLYNALMAASATQSKVSLWPSVHFTAIIFTSSNSLSIGNNGIVVKNSECGGECGQSMANEVGTSGDGKLFSFFSYVFSFVYSFTVIKLSHPLNESGLLHKFSVNAMVPASIASIIELEANGFFCFISGQLYFIGAVSDGADKPSGFIIVDKEGL</sequence>
<name>A0A9P6A0M5_PLEER</name>
<feature type="signal peptide" evidence="2">
    <location>
        <begin position="1"/>
        <end position="16"/>
    </location>
</feature>
<keyword evidence="4" id="KW-1185">Reference proteome</keyword>
<keyword evidence="2" id="KW-0732">Signal</keyword>
<feature type="region of interest" description="Disordered" evidence="1">
    <location>
        <begin position="169"/>
        <end position="190"/>
    </location>
</feature>
<evidence type="ECO:0000313" key="3">
    <source>
        <dbReference type="EMBL" id="KAF9496080.1"/>
    </source>
</evidence>
<protein>
    <submittedName>
        <fullName evidence="3">Uncharacterized protein</fullName>
    </submittedName>
</protein>
<dbReference type="AlphaFoldDB" id="A0A9P6A0M5"/>